<feature type="compositionally biased region" description="Pro residues" evidence="6">
    <location>
        <begin position="282"/>
        <end position="295"/>
    </location>
</feature>
<sequence length="1550" mass="175984">MPPSRSGGSSRKTKAPRLRDVADVDVNIADESNYASTNSPAHEESPGSPERARFDNSRPDDYTSTSARILQDSNAISGIEPISLDNPAPPPPLGPEKLASNSISLADGELLATAIVCGPNTPNIDGLSERKTSLHRPDQGQQGQLIHIPNPPVSQSQPPHRRYFAYVEDADNDSVAAPVHPATRPSTGQRGRTRIRIRPRFPISERDSHSSEKASRSSSFSTRSVLSNKNFSSRDFNKWRPGYYDDSDEITDQPSTRGEEQLRPSRLRYRSEPRNLYYAREPPAPTPPTIYPPPPFTARRVPSPIRYESPFVSYDPYDQYQNRYGPSGYSNYGQRELKEPHQFRFSSHNPWATPYFPPPGPYNLFNSGRIVSGRNAENRIPYSGPIFVGTTQYKAATSSDNSGRDISFQIPLKSTITDNGGKKGKSVGFDFAANDAWSGYWETNMRPIARDGESRLTIIRSLEHFADRLSQDRITMMCPQTQPQDQHDGVQVLRWLHLQQNTFCLNDLHKLVLNCQYLDEDYITLADCLLEIECAKREKKYSNGSNQGYYMEPGTVLRCDVKHDQEPARCKKSVFFCSVPYLQLGKREKHRRLNDKDDNRLHPARTLMESLYEYDLIDDRDSRQAIRQCPPSEQDNILYLPQICPQSAMDRIEALRSNAGGYTIDDYDLVLENDEHLIPKNWLDIIARDPLPLLEITLKLRTKTKGKSLALTLKKRSRSTLLGEYNSVDSQNSETDTSNDSALNSPGSKRPMSSRKSSDHTWPSTSYKPVNIEDNVEHIDEPPILSHSLESRLFNSRRRMAALSSAGMIVNDFSLVENEPEVFSATEHVARDYITSTKLRSSHDRSTKHSRAGGRRTLQTPQTNSITVDNRRPEVTQQFDQYGLHGTGQAAQTSGASEQHQDRLYPIIPFLQWDADKSGEDQLSSGVLVRQVLDQVNDRLLRNADYRKIYKTSHISTLEELQGRESPLYAETDSRLTDEILSFRERTASKRKIDLFQSSKNLIEMFIPINFDHDTTRKIWGAVSTICQVLGGIVKSTPEGCGDYYCVQDYTNENDLILQLTLPKPEPPLKDCNICTRGFKSLEDGIAHLGAKHFPSIAGNQKLELWLRTPQQVHVEARINVIVPLLEDCTNAFKKLNVIAQDLHFGSIKAGDISEANGYPIFESLVRVFEHITTILVFSSSFIVKADKATRKPQTRAPNSKRFRSRLADSLRKIVSNAREDLGQAKIDIILASKTERHPGDVVLPSIGPEFLIATISSGLFLRQAREAPGNSTYSNDNTGADHIESTSIDVNELYKRYANKLQLQVNQRPQKRLLPAIYALEEELDILIRLNNWQRVFCEDFLRTLDPASYRITTKARISYFGTESRYLLKTIQRLDAQHNELRGLQQRSEKLRDQLQQSIEIEEESHGNAIRVFTFVTLFFLPLSFVTSFFGMNTVDIRDIENDQRVFWIASVPTTALVIGVAYLYGYKWEIWKEDAIRRRSNRLAKQTNNDDIRGHVGRAVRLTHLWKLPFWRSDTYRDVEKGGNLRRGTDLSFMSTDSATHVQRKNT</sequence>
<evidence type="ECO:0000256" key="7">
    <source>
        <dbReference type="SAM" id="Phobius"/>
    </source>
</evidence>
<keyword evidence="5" id="KW-0175">Coiled coil</keyword>
<dbReference type="InterPro" id="IPR002523">
    <property type="entry name" value="MgTranspt_CorA/ZnTranspt_ZntB"/>
</dbReference>
<dbReference type="GO" id="GO:0000287">
    <property type="term" value="F:magnesium ion binding"/>
    <property type="evidence" value="ECO:0007669"/>
    <property type="project" value="TreeGrafter"/>
</dbReference>
<dbReference type="GO" id="GO:0050897">
    <property type="term" value="F:cobalt ion binding"/>
    <property type="evidence" value="ECO:0007669"/>
    <property type="project" value="TreeGrafter"/>
</dbReference>
<evidence type="ECO:0000256" key="3">
    <source>
        <dbReference type="ARBA" id="ARBA00022989"/>
    </source>
</evidence>
<evidence type="ECO:0000313" key="8">
    <source>
        <dbReference type="EMBL" id="KAJ3568386.1"/>
    </source>
</evidence>
<protein>
    <submittedName>
        <fullName evidence="8">Uncharacterized protein</fullName>
    </submittedName>
</protein>
<keyword evidence="9" id="KW-1185">Reference proteome</keyword>
<dbReference type="PANTHER" id="PTHR46494">
    <property type="entry name" value="CORA FAMILY METAL ION TRANSPORTER (EUROFUNG)"/>
    <property type="match status" value="1"/>
</dbReference>
<dbReference type="Proteomes" id="UP001148614">
    <property type="component" value="Unassembled WGS sequence"/>
</dbReference>
<feature type="compositionally biased region" description="Polar residues" evidence="6">
    <location>
        <begin position="1"/>
        <end position="10"/>
    </location>
</feature>
<comment type="subcellular location">
    <subcellularLocation>
        <location evidence="1">Cell membrane</location>
        <topology evidence="1">Multi-pass membrane protein</topology>
    </subcellularLocation>
</comment>
<feature type="transmembrane region" description="Helical" evidence="7">
    <location>
        <begin position="1448"/>
        <end position="1467"/>
    </location>
</feature>
<dbReference type="Pfam" id="PF01544">
    <property type="entry name" value="CorA"/>
    <property type="match status" value="1"/>
</dbReference>
<keyword evidence="4 7" id="KW-0472">Membrane</keyword>
<evidence type="ECO:0000313" key="9">
    <source>
        <dbReference type="Proteomes" id="UP001148614"/>
    </source>
</evidence>
<evidence type="ECO:0000256" key="6">
    <source>
        <dbReference type="SAM" id="MobiDB-lite"/>
    </source>
</evidence>
<feature type="compositionally biased region" description="Basic and acidic residues" evidence="6">
    <location>
        <begin position="257"/>
        <end position="273"/>
    </location>
</feature>
<accession>A0A9W8TLF2</accession>
<feature type="compositionally biased region" description="Polar residues" evidence="6">
    <location>
        <begin position="727"/>
        <end position="747"/>
    </location>
</feature>
<feature type="region of interest" description="Disordered" evidence="6">
    <location>
        <begin position="724"/>
        <end position="769"/>
    </location>
</feature>
<evidence type="ECO:0000256" key="1">
    <source>
        <dbReference type="ARBA" id="ARBA00004651"/>
    </source>
</evidence>
<dbReference type="GO" id="GO:0015087">
    <property type="term" value="F:cobalt ion transmembrane transporter activity"/>
    <property type="evidence" value="ECO:0007669"/>
    <property type="project" value="TreeGrafter"/>
</dbReference>
<evidence type="ECO:0000256" key="5">
    <source>
        <dbReference type="SAM" id="Coils"/>
    </source>
</evidence>
<feature type="compositionally biased region" description="Basic and acidic residues" evidence="6">
    <location>
        <begin position="203"/>
        <end position="215"/>
    </location>
</feature>
<feature type="compositionally biased region" description="Polar residues" evidence="6">
    <location>
        <begin position="62"/>
        <end position="76"/>
    </location>
</feature>
<feature type="compositionally biased region" description="Polar residues" evidence="6">
    <location>
        <begin position="857"/>
        <end position="868"/>
    </location>
</feature>
<feature type="region of interest" description="Disordered" evidence="6">
    <location>
        <begin position="174"/>
        <end position="295"/>
    </location>
</feature>
<comment type="caution">
    <text evidence="8">The sequence shown here is derived from an EMBL/GenBank/DDBJ whole genome shotgun (WGS) entry which is preliminary data.</text>
</comment>
<feature type="compositionally biased region" description="Basic and acidic residues" evidence="6">
    <location>
        <begin position="127"/>
        <end position="138"/>
    </location>
</feature>
<dbReference type="PANTHER" id="PTHR46494:SF1">
    <property type="entry name" value="CORA FAMILY METAL ION TRANSPORTER (EUROFUNG)"/>
    <property type="match status" value="1"/>
</dbReference>
<evidence type="ECO:0000256" key="2">
    <source>
        <dbReference type="ARBA" id="ARBA00022692"/>
    </source>
</evidence>
<organism evidence="8 9">
    <name type="scientific">Xylaria arbuscula</name>
    <dbReference type="NCBI Taxonomy" id="114810"/>
    <lineage>
        <taxon>Eukaryota</taxon>
        <taxon>Fungi</taxon>
        <taxon>Dikarya</taxon>
        <taxon>Ascomycota</taxon>
        <taxon>Pezizomycotina</taxon>
        <taxon>Sordariomycetes</taxon>
        <taxon>Xylariomycetidae</taxon>
        <taxon>Xylariales</taxon>
        <taxon>Xylariaceae</taxon>
        <taxon>Xylaria</taxon>
    </lineage>
</organism>
<keyword evidence="2 7" id="KW-0812">Transmembrane</keyword>
<name>A0A9W8TLF2_9PEZI</name>
<keyword evidence="3 7" id="KW-1133">Transmembrane helix</keyword>
<feature type="region of interest" description="Disordered" evidence="6">
    <location>
        <begin position="836"/>
        <end position="868"/>
    </location>
</feature>
<feature type="transmembrane region" description="Helical" evidence="7">
    <location>
        <begin position="1414"/>
        <end position="1436"/>
    </location>
</feature>
<feature type="compositionally biased region" description="Low complexity" evidence="6">
    <location>
        <begin position="216"/>
        <end position="227"/>
    </location>
</feature>
<dbReference type="SUPFAM" id="SSF144083">
    <property type="entry name" value="Magnesium transport protein CorA, transmembrane region"/>
    <property type="match status" value="1"/>
</dbReference>
<dbReference type="GO" id="GO:0015095">
    <property type="term" value="F:magnesium ion transmembrane transporter activity"/>
    <property type="evidence" value="ECO:0007669"/>
    <property type="project" value="TreeGrafter"/>
</dbReference>
<dbReference type="InterPro" id="IPR045863">
    <property type="entry name" value="CorA_TM1_TM2"/>
</dbReference>
<gene>
    <name evidence="8" type="ORF">NPX13_g6437</name>
</gene>
<feature type="compositionally biased region" description="Basic and acidic residues" evidence="6">
    <location>
        <begin position="41"/>
        <end position="61"/>
    </location>
</feature>
<proteinExistence type="predicted"/>
<feature type="region of interest" description="Disordered" evidence="6">
    <location>
        <begin position="1"/>
        <end position="100"/>
    </location>
</feature>
<dbReference type="EMBL" id="JANPWZ010001141">
    <property type="protein sequence ID" value="KAJ3568386.1"/>
    <property type="molecule type" value="Genomic_DNA"/>
</dbReference>
<evidence type="ECO:0000256" key="4">
    <source>
        <dbReference type="ARBA" id="ARBA00023136"/>
    </source>
</evidence>
<feature type="region of interest" description="Disordered" evidence="6">
    <location>
        <begin position="126"/>
        <end position="159"/>
    </location>
</feature>
<dbReference type="GO" id="GO:0005886">
    <property type="term" value="C:plasma membrane"/>
    <property type="evidence" value="ECO:0007669"/>
    <property type="project" value="UniProtKB-SubCell"/>
</dbReference>
<dbReference type="Gene3D" id="1.20.58.340">
    <property type="entry name" value="Magnesium transport protein CorA, transmembrane region"/>
    <property type="match status" value="1"/>
</dbReference>
<reference evidence="8" key="1">
    <citation type="submission" date="2022-07" db="EMBL/GenBank/DDBJ databases">
        <title>Genome Sequence of Xylaria arbuscula.</title>
        <authorList>
            <person name="Buettner E."/>
        </authorList>
    </citation>
    <scope>NUCLEOTIDE SEQUENCE</scope>
    <source>
        <strain evidence="8">VT107</strain>
    </source>
</reference>
<feature type="coiled-coil region" evidence="5">
    <location>
        <begin position="1376"/>
        <end position="1403"/>
    </location>
</feature>